<reference evidence="1 2" key="2">
    <citation type="journal article" date="2017" name="Int. J. Syst. Evol. Microbiol.">
        <title>Gordonia phthalatica sp. nov., a di-n-butyl phthalate-degrading bacterium isolated from activated sludge.</title>
        <authorList>
            <person name="Jin D."/>
            <person name="Kong X."/>
            <person name="Jia M."/>
            <person name="Yu X."/>
            <person name="Wang X."/>
            <person name="Zhuang X."/>
            <person name="Deng Y."/>
            <person name="Bai Z."/>
        </authorList>
    </citation>
    <scope>NUCLEOTIDE SEQUENCE [LARGE SCALE GENOMIC DNA]</scope>
    <source>
        <strain evidence="1 2">QH-11</strain>
    </source>
</reference>
<gene>
    <name evidence="1" type="ORF">ACH46_20490</name>
</gene>
<sequence>MRRIRRSRNTVDVTFDFRSDTPPGTDPDATSPTLRRYHAALWSRPLPGGSVFTLETDHRGRYLSHTSELGDFALSSDTCVPAFLGWKRMESTLQEIPLRQRRSFQQHRYTIGSMMIWPSTNIKGAGTINGMRGFNSRVADRLDLTLECVRRHYRGEANPLSKVLTANSAYFDLFDSFCGFIEFFELQDLADPKTNDVHFMLPFDDFDRPGHPRDADEYNIYMQAARRFLDARNKRIDNLRVQV</sequence>
<reference evidence="2" key="1">
    <citation type="submission" date="2015-06" db="EMBL/GenBank/DDBJ databases">
        <title>Complete genome sequence and metabolic analysis of phthalate degradation pathway in Gordonia sp. QH-11.</title>
        <authorList>
            <person name="Jin D."/>
            <person name="Kong X."/>
            <person name="Bai Z."/>
        </authorList>
    </citation>
    <scope>NUCLEOTIDE SEQUENCE [LARGE SCALE GENOMIC DNA]</scope>
    <source>
        <strain evidence="2">QH-11</strain>
    </source>
</reference>
<keyword evidence="2" id="KW-1185">Reference proteome</keyword>
<evidence type="ECO:0000313" key="2">
    <source>
        <dbReference type="Proteomes" id="UP000063789"/>
    </source>
</evidence>
<name>A0A0N9NL06_9ACTN</name>
<protein>
    <submittedName>
        <fullName evidence="1">Uncharacterized protein</fullName>
    </submittedName>
</protein>
<dbReference type="InterPro" id="IPR054263">
    <property type="entry name" value="DUF6994"/>
</dbReference>
<dbReference type="AlphaFoldDB" id="A0A0N9NL06"/>
<evidence type="ECO:0000313" key="1">
    <source>
        <dbReference type="EMBL" id="ALG86434.1"/>
    </source>
</evidence>
<dbReference type="PATRIC" id="fig|1136941.3.peg.4198"/>
<organism evidence="1 2">
    <name type="scientific">Gordonia phthalatica</name>
    <dbReference type="NCBI Taxonomy" id="1136941"/>
    <lineage>
        <taxon>Bacteria</taxon>
        <taxon>Bacillati</taxon>
        <taxon>Actinomycetota</taxon>
        <taxon>Actinomycetes</taxon>
        <taxon>Mycobacteriales</taxon>
        <taxon>Gordoniaceae</taxon>
        <taxon>Gordonia</taxon>
    </lineage>
</organism>
<dbReference type="RefSeq" id="WP_417935261.1">
    <property type="nucleotide sequence ID" value="NZ_CP011853.1"/>
</dbReference>
<accession>A0A0N9NL06</accession>
<dbReference type="KEGG" id="goq:ACH46_20490"/>
<dbReference type="EMBL" id="CP011853">
    <property type="protein sequence ID" value="ALG86434.1"/>
    <property type="molecule type" value="Genomic_DNA"/>
</dbReference>
<dbReference type="Proteomes" id="UP000063789">
    <property type="component" value="Chromosome"/>
</dbReference>
<dbReference type="Pfam" id="PF22507">
    <property type="entry name" value="DUF6994"/>
    <property type="match status" value="1"/>
</dbReference>
<dbReference type="STRING" id="1136941.ACH46_20490"/>
<proteinExistence type="predicted"/>